<dbReference type="Proteomes" id="UP001231197">
    <property type="component" value="Unassembled WGS sequence"/>
</dbReference>
<evidence type="ECO:0000313" key="4">
    <source>
        <dbReference type="Proteomes" id="UP001231197"/>
    </source>
</evidence>
<keyword evidence="4" id="KW-1185">Reference proteome</keyword>
<keyword evidence="1" id="KW-0732">Signal</keyword>
<proteinExistence type="predicted"/>
<name>A0ABT7ZSN5_9FLAO</name>
<gene>
    <name evidence="3" type="ORF">QMA06_04785</name>
</gene>
<dbReference type="SUPFAM" id="SSF160574">
    <property type="entry name" value="BT0923-like"/>
    <property type="match status" value="1"/>
</dbReference>
<protein>
    <submittedName>
        <fullName evidence="3">PepSY-like domain-containing protein</fullName>
    </submittedName>
</protein>
<feature type="domain" description="Putative beta-lactamase-inhibitor-like PepSY-like" evidence="2">
    <location>
        <begin position="64"/>
        <end position="141"/>
    </location>
</feature>
<dbReference type="RefSeq" id="WP_290205709.1">
    <property type="nucleotide sequence ID" value="NZ_JASDDK010000001.1"/>
</dbReference>
<comment type="caution">
    <text evidence="3">The sequence shown here is derived from an EMBL/GenBank/DDBJ whole genome shotgun (WGS) entry which is preliminary data.</text>
</comment>
<dbReference type="Pfam" id="PF11396">
    <property type="entry name" value="PepSY_like"/>
    <property type="match status" value="1"/>
</dbReference>
<evidence type="ECO:0000256" key="1">
    <source>
        <dbReference type="SAM" id="SignalP"/>
    </source>
</evidence>
<reference evidence="3 4" key="1">
    <citation type="journal article" date="2023" name="Int. J. Syst. Evol. Microbiol.">
        <title>Winogradskyella bathintestinalis sp. nov., isolated from the intestine of the deep-sea loosejaw dragonfish, Malacosteus niger.</title>
        <authorList>
            <person name="Uniacke-Lowe S."/>
            <person name="Johnson C.N."/>
            <person name="Stanton C."/>
            <person name="Hill C."/>
            <person name="Ross P."/>
        </authorList>
    </citation>
    <scope>NUCLEOTIDE SEQUENCE [LARGE SCALE GENOMIC DNA]</scope>
    <source>
        <strain evidence="3 4">APC 3343</strain>
    </source>
</reference>
<dbReference type="EMBL" id="JASDDK010000001">
    <property type="protein sequence ID" value="MDN3492025.1"/>
    <property type="molecule type" value="Genomic_DNA"/>
</dbReference>
<dbReference type="InterPro" id="IPR021533">
    <property type="entry name" value="PepSY-like"/>
</dbReference>
<dbReference type="Gene3D" id="3.10.450.360">
    <property type="match status" value="1"/>
</dbReference>
<organism evidence="3 4">
    <name type="scientific">Winogradskyella bathintestinalis</name>
    <dbReference type="NCBI Taxonomy" id="3035208"/>
    <lineage>
        <taxon>Bacteria</taxon>
        <taxon>Pseudomonadati</taxon>
        <taxon>Bacteroidota</taxon>
        <taxon>Flavobacteriia</taxon>
        <taxon>Flavobacteriales</taxon>
        <taxon>Flavobacteriaceae</taxon>
        <taxon>Winogradskyella</taxon>
    </lineage>
</organism>
<feature type="signal peptide" evidence="1">
    <location>
        <begin position="1"/>
        <end position="19"/>
    </location>
</feature>
<accession>A0ABT7ZSN5</accession>
<feature type="chain" id="PRO_5045801826" evidence="1">
    <location>
        <begin position="20"/>
        <end position="146"/>
    </location>
</feature>
<sequence>MKTLKITTLAIFATIAMNAQDLKMNEVPSNLMTNFQNTYKTASDVEWEKEGMNYKVEFDMKKVEHEIWYTKDGNVVKSEMEVTERDLPAAISTAIKNDYAGYKIDGIEVTEMENKKTYEVELEKGWTKEMKVIFDANGKVLSSIED</sequence>
<evidence type="ECO:0000313" key="3">
    <source>
        <dbReference type="EMBL" id="MDN3492025.1"/>
    </source>
</evidence>
<evidence type="ECO:0000259" key="2">
    <source>
        <dbReference type="Pfam" id="PF11396"/>
    </source>
</evidence>